<evidence type="ECO:0000313" key="4">
    <source>
        <dbReference type="Proteomes" id="UP000066014"/>
    </source>
</evidence>
<feature type="region of interest" description="Disordered" evidence="1">
    <location>
        <begin position="228"/>
        <end position="248"/>
    </location>
</feature>
<feature type="compositionally biased region" description="Low complexity" evidence="1">
    <location>
        <begin position="237"/>
        <end position="248"/>
    </location>
</feature>
<dbReference type="KEGG" id="cbab:SMCB_1999"/>
<dbReference type="STRING" id="1458426.SMCB_1999"/>
<proteinExistence type="predicted"/>
<dbReference type="InterPro" id="IPR009537">
    <property type="entry name" value="DUF1156"/>
</dbReference>
<dbReference type="GO" id="GO:0008168">
    <property type="term" value="F:methyltransferase activity"/>
    <property type="evidence" value="ECO:0007669"/>
    <property type="project" value="UniProtKB-KW"/>
</dbReference>
<evidence type="ECO:0000256" key="1">
    <source>
        <dbReference type="SAM" id="MobiDB-lite"/>
    </source>
</evidence>
<name>A0A060NR27_9BURK</name>
<dbReference type="Pfam" id="PF06634">
    <property type="entry name" value="DUF1156"/>
    <property type="match status" value="1"/>
</dbReference>
<keyword evidence="3" id="KW-0489">Methyltransferase</keyword>
<dbReference type="GO" id="GO:0032259">
    <property type="term" value="P:methylation"/>
    <property type="evidence" value="ECO:0007669"/>
    <property type="project" value="UniProtKB-KW"/>
</dbReference>
<protein>
    <submittedName>
        <fullName evidence="3">Adenine-specific DNA methylase containing a Zn-ribbon</fullName>
    </submittedName>
</protein>
<accession>A0A060NR27</accession>
<dbReference type="AlphaFoldDB" id="A0A060NR27"/>
<dbReference type="InterPro" id="IPR029063">
    <property type="entry name" value="SAM-dependent_MTases_sf"/>
</dbReference>
<evidence type="ECO:0000259" key="2">
    <source>
        <dbReference type="Pfam" id="PF06634"/>
    </source>
</evidence>
<dbReference type="RefSeq" id="WP_231851197.1">
    <property type="nucleotide sequence ID" value="NZ_AP014569.1"/>
</dbReference>
<evidence type="ECO:0000313" key="3">
    <source>
        <dbReference type="EMBL" id="BAO84227.1"/>
    </source>
</evidence>
<keyword evidence="4" id="KW-1185">Reference proteome</keyword>
<dbReference type="EMBL" id="AP014569">
    <property type="protein sequence ID" value="BAO84227.1"/>
    <property type="molecule type" value="Genomic_DNA"/>
</dbReference>
<feature type="domain" description="DUF1156" evidence="2">
    <location>
        <begin position="14"/>
        <end position="89"/>
    </location>
</feature>
<reference evidence="3 4" key="1">
    <citation type="journal article" date="2014" name="Nat. Commun.">
        <title>Physiological and genomic features of highly alkaliphilic hydrogen-utilizing Betaproteobacteria from a continental serpentinizing site.</title>
        <authorList>
            <person name="Suzuki S."/>
            <person name="Kuenen J.G."/>
            <person name="Schipper K."/>
            <person name="van der Velde S."/>
            <person name="Ishii S."/>
            <person name="Wu A."/>
            <person name="Sorokin D.Y."/>
            <person name="Tenney A."/>
            <person name="Meng X.Y."/>
            <person name="Morrill P.L."/>
            <person name="Kamagata Y."/>
            <person name="Muyzer G."/>
            <person name="Nealson K.H."/>
        </authorList>
    </citation>
    <scope>NUCLEOTIDE SEQUENCE [LARGE SCALE GENOMIC DNA]</scope>
    <source>
        <strain evidence="3 4">B1</strain>
    </source>
</reference>
<keyword evidence="3" id="KW-0808">Transferase</keyword>
<dbReference type="SUPFAM" id="SSF53335">
    <property type="entry name" value="S-adenosyl-L-methionine-dependent methyltransferases"/>
    <property type="match status" value="1"/>
</dbReference>
<dbReference type="HOGENOM" id="CLU_1072462_0_0_4"/>
<dbReference type="Proteomes" id="UP000066014">
    <property type="component" value="Chromosome"/>
</dbReference>
<sequence>MTNIKAPKKLIEVALPLDAINAAATYEKLVKVGKPQSIHLWWARRPLAAARAVLFAQMVNDPGYQQGGGFKYGVNKEKAALERERLFKIIEDLVLWENTNNEEVLERARAEIRRSWRETCELNKNHPQAAALFNPDQLPGFHDPFAGGGAIPLEAQRLGLESHASDLNPVAVTINKAMIEIPPRFAGCAPVGPRLAHDRQADHAQDWRGARGWPKTCAATALGCAPRPSSASANCTPRSPSAPRWWPSARTWRPCKGRP</sequence>
<gene>
    <name evidence="3" type="ORF">SMCB_1999</name>
</gene>
<organism evidence="3 4">
    <name type="scientific">Serpentinimonas maccroryi</name>
    <dbReference type="NCBI Taxonomy" id="1458426"/>
    <lineage>
        <taxon>Bacteria</taxon>
        <taxon>Pseudomonadati</taxon>
        <taxon>Pseudomonadota</taxon>
        <taxon>Betaproteobacteria</taxon>
        <taxon>Burkholderiales</taxon>
        <taxon>Comamonadaceae</taxon>
        <taxon>Serpentinimonas</taxon>
    </lineage>
</organism>